<reference evidence="1" key="2">
    <citation type="submission" date="2018-08" db="UniProtKB">
        <authorList>
            <consortium name="EnsemblPlants"/>
        </authorList>
    </citation>
    <scope>IDENTIFICATION</scope>
    <source>
        <strain evidence="1">Yugu1</strain>
    </source>
</reference>
<proteinExistence type="predicted"/>
<dbReference type="InParanoid" id="K3YNN4"/>
<organism evidence="1 2">
    <name type="scientific">Setaria italica</name>
    <name type="common">Foxtail millet</name>
    <name type="synonym">Panicum italicum</name>
    <dbReference type="NCBI Taxonomy" id="4555"/>
    <lineage>
        <taxon>Eukaryota</taxon>
        <taxon>Viridiplantae</taxon>
        <taxon>Streptophyta</taxon>
        <taxon>Embryophyta</taxon>
        <taxon>Tracheophyta</taxon>
        <taxon>Spermatophyta</taxon>
        <taxon>Magnoliopsida</taxon>
        <taxon>Liliopsida</taxon>
        <taxon>Poales</taxon>
        <taxon>Poaceae</taxon>
        <taxon>PACMAD clade</taxon>
        <taxon>Panicoideae</taxon>
        <taxon>Panicodae</taxon>
        <taxon>Paniceae</taxon>
        <taxon>Cenchrinae</taxon>
        <taxon>Setaria</taxon>
    </lineage>
</organism>
<evidence type="ECO:0000313" key="1">
    <source>
        <dbReference type="EnsemblPlants" id="KQL00612"/>
    </source>
</evidence>
<dbReference type="AlphaFoldDB" id="K3YNN4"/>
<dbReference type="Proteomes" id="UP000004995">
    <property type="component" value="Unassembled WGS sequence"/>
</dbReference>
<evidence type="ECO:0000313" key="2">
    <source>
        <dbReference type="Proteomes" id="UP000004995"/>
    </source>
</evidence>
<dbReference type="HOGENOM" id="CLU_2946078_0_0_1"/>
<accession>K3YNN4</accession>
<dbReference type="Gramene" id="KQL00612">
    <property type="protein sequence ID" value="KQL00612"/>
    <property type="gene ID" value="SETIT_015876mg"/>
</dbReference>
<reference evidence="2" key="1">
    <citation type="journal article" date="2012" name="Nat. Biotechnol.">
        <title>Reference genome sequence of the model plant Setaria.</title>
        <authorList>
            <person name="Bennetzen J.L."/>
            <person name="Schmutz J."/>
            <person name="Wang H."/>
            <person name="Percifield R."/>
            <person name="Hawkins J."/>
            <person name="Pontaroli A.C."/>
            <person name="Estep M."/>
            <person name="Feng L."/>
            <person name="Vaughn J.N."/>
            <person name="Grimwood J."/>
            <person name="Jenkins J."/>
            <person name="Barry K."/>
            <person name="Lindquist E."/>
            <person name="Hellsten U."/>
            <person name="Deshpande S."/>
            <person name="Wang X."/>
            <person name="Wu X."/>
            <person name="Mitros T."/>
            <person name="Triplett J."/>
            <person name="Yang X."/>
            <person name="Ye C.Y."/>
            <person name="Mauro-Herrera M."/>
            <person name="Wang L."/>
            <person name="Li P."/>
            <person name="Sharma M."/>
            <person name="Sharma R."/>
            <person name="Ronald P.C."/>
            <person name="Panaud O."/>
            <person name="Kellogg E.A."/>
            <person name="Brutnell T.P."/>
            <person name="Doust A.N."/>
            <person name="Tuskan G.A."/>
            <person name="Rokhsar D."/>
            <person name="Devos K.M."/>
        </authorList>
    </citation>
    <scope>NUCLEOTIDE SEQUENCE [LARGE SCALE GENOMIC DNA]</scope>
    <source>
        <strain evidence="2">cv. Yugu1</strain>
    </source>
</reference>
<dbReference type="EnsemblPlants" id="KQL00612">
    <property type="protein sequence ID" value="KQL00612"/>
    <property type="gene ID" value="SETIT_015876mg"/>
</dbReference>
<dbReference type="EMBL" id="AGNK02003536">
    <property type="status" value="NOT_ANNOTATED_CDS"/>
    <property type="molecule type" value="Genomic_DNA"/>
</dbReference>
<sequence>MSANCTTIRASYGRATGRTVEEVARLAVVVADTGHRHSRGWLVSLLIVTARLCRETELEV</sequence>
<dbReference type="ExpressionAtlas" id="K3YNN4">
    <property type="expression patterns" value="baseline"/>
</dbReference>
<protein>
    <submittedName>
        <fullName evidence="1">Uncharacterized protein</fullName>
    </submittedName>
</protein>
<keyword evidence="2" id="KW-1185">Reference proteome</keyword>
<name>K3YNN4_SETIT</name>